<dbReference type="InterPro" id="IPR027417">
    <property type="entry name" value="P-loop_NTPase"/>
</dbReference>
<dbReference type="SUPFAM" id="SSF160246">
    <property type="entry name" value="EspE N-terminal domain-like"/>
    <property type="match status" value="1"/>
</dbReference>
<evidence type="ECO:0000313" key="5">
    <source>
        <dbReference type="EMBL" id="MBL4937929.1"/>
    </source>
</evidence>
<dbReference type="SMART" id="SM00382">
    <property type="entry name" value="AAA"/>
    <property type="match status" value="1"/>
</dbReference>
<feature type="domain" description="AAA+ ATPase" evidence="4">
    <location>
        <begin position="264"/>
        <end position="387"/>
    </location>
</feature>
<evidence type="ECO:0000256" key="1">
    <source>
        <dbReference type="ARBA" id="ARBA00006611"/>
    </source>
</evidence>
<dbReference type="SUPFAM" id="SSF52540">
    <property type="entry name" value="P-loop containing nucleoside triphosphate hydrolases"/>
    <property type="match status" value="1"/>
</dbReference>
<accession>A0ABS1TEY2</accession>
<dbReference type="Proteomes" id="UP000632377">
    <property type="component" value="Unassembled WGS sequence"/>
</dbReference>
<dbReference type="InterPro" id="IPR001482">
    <property type="entry name" value="T2SS/T4SS_dom"/>
</dbReference>
<dbReference type="CDD" id="cd01129">
    <property type="entry name" value="PulE-GspE-like"/>
    <property type="match status" value="1"/>
</dbReference>
<dbReference type="InterPro" id="IPR037257">
    <property type="entry name" value="T2SS_E_N_sf"/>
</dbReference>
<sequence>MENKIDIYKKRQELISLKEIIIDTEMLKIMTRDIMYKYCAVPIQVSENNVLIAMGNPYDKKAVENISSLLKRKIDVIPADSKEIYVLINSIDESQETNLVIEQITRNLEKNLSSNVYDKNNNIDPIENSPIVRLTNHIIAQAINIKASDIHMEPFEEDVIIRNRVDGILYENIKLTKEIYASICSRIKLQSGMDISEKRTPQDGKLQFSHNDLMLDLRVSTLPTIHGEKVVIRILYKKERLQSLKALGFCAFGENSISNSLKNNHGIILVTGPTGSGKTTTLYAMLEQIDKHDKNIVTIEDPVEIQVPFVNQVNVNTKAGLNFASGLRSILRQDPNIIMVGEIRDEETAQIAVRAAITGHLVISTLHTNDAAASIVRLIDMGVPNYLAADALLVCIAQRLVRKICSFCKTEYEPTIREKHELMLTYSEKLHKGLGCAFCKYTGYSGRTVVYEIMNVDDNLREYISKGAGADSIRQYNETKNMTNLKENCKELVKKGVTSFEEFLRICNVS</sequence>
<name>A0ABS1TEY2_9CLOT</name>
<dbReference type="InterPro" id="IPR007831">
    <property type="entry name" value="T2SS_GspE_N"/>
</dbReference>
<evidence type="ECO:0000259" key="4">
    <source>
        <dbReference type="SMART" id="SM00382"/>
    </source>
</evidence>
<comment type="similarity">
    <text evidence="1">Belongs to the GSP E family.</text>
</comment>
<keyword evidence="3" id="KW-0067">ATP-binding</keyword>
<dbReference type="PANTHER" id="PTHR30258">
    <property type="entry name" value="TYPE II SECRETION SYSTEM PROTEIN GSPE-RELATED"/>
    <property type="match status" value="1"/>
</dbReference>
<dbReference type="Gene3D" id="3.30.450.90">
    <property type="match status" value="1"/>
</dbReference>
<evidence type="ECO:0000256" key="3">
    <source>
        <dbReference type="ARBA" id="ARBA00022840"/>
    </source>
</evidence>
<evidence type="ECO:0000256" key="2">
    <source>
        <dbReference type="ARBA" id="ARBA00022741"/>
    </source>
</evidence>
<protein>
    <submittedName>
        <fullName evidence="5">Type II/IV secretion system protein</fullName>
    </submittedName>
</protein>
<dbReference type="Pfam" id="PF00437">
    <property type="entry name" value="T2SSE"/>
    <property type="match status" value="1"/>
</dbReference>
<dbReference type="EMBL" id="JAESWC010000018">
    <property type="protein sequence ID" value="MBL4937929.1"/>
    <property type="molecule type" value="Genomic_DNA"/>
</dbReference>
<proteinExistence type="inferred from homology"/>
<reference evidence="5 6" key="1">
    <citation type="submission" date="2021-01" db="EMBL/GenBank/DDBJ databases">
        <title>Genome public.</title>
        <authorList>
            <person name="Liu C."/>
            <person name="Sun Q."/>
        </authorList>
    </citation>
    <scope>NUCLEOTIDE SEQUENCE [LARGE SCALE GENOMIC DNA]</scope>
    <source>
        <strain evidence="5 6">YIM B02515</strain>
    </source>
</reference>
<dbReference type="Pfam" id="PF05157">
    <property type="entry name" value="MshEN"/>
    <property type="match status" value="1"/>
</dbReference>
<dbReference type="InterPro" id="IPR003593">
    <property type="entry name" value="AAA+_ATPase"/>
</dbReference>
<gene>
    <name evidence="5" type="ORF">JK636_19655</name>
</gene>
<keyword evidence="2" id="KW-0547">Nucleotide-binding</keyword>
<dbReference type="Gene3D" id="3.30.300.160">
    <property type="entry name" value="Type II secretion system, protein E, N-terminal domain"/>
    <property type="match status" value="1"/>
</dbReference>
<comment type="caution">
    <text evidence="5">The sequence shown here is derived from an EMBL/GenBank/DDBJ whole genome shotgun (WGS) entry which is preliminary data.</text>
</comment>
<dbReference type="PANTHER" id="PTHR30258:SF3">
    <property type="entry name" value="SLL1921 PROTEIN"/>
    <property type="match status" value="1"/>
</dbReference>
<organism evidence="5 6">
    <name type="scientific">Clostridium rhizosphaerae</name>
    <dbReference type="NCBI Taxonomy" id="2803861"/>
    <lineage>
        <taxon>Bacteria</taxon>
        <taxon>Bacillati</taxon>
        <taxon>Bacillota</taxon>
        <taxon>Clostridia</taxon>
        <taxon>Eubacteriales</taxon>
        <taxon>Clostridiaceae</taxon>
        <taxon>Clostridium</taxon>
    </lineage>
</organism>
<keyword evidence="6" id="KW-1185">Reference proteome</keyword>
<evidence type="ECO:0000313" key="6">
    <source>
        <dbReference type="Proteomes" id="UP000632377"/>
    </source>
</evidence>
<dbReference type="Gene3D" id="3.40.50.300">
    <property type="entry name" value="P-loop containing nucleotide triphosphate hydrolases"/>
    <property type="match status" value="1"/>
</dbReference>
<dbReference type="RefSeq" id="WP_202750670.1">
    <property type="nucleotide sequence ID" value="NZ_JAESWC010000018.1"/>
</dbReference>